<dbReference type="PANTHER" id="PTHR20883:SF48">
    <property type="entry name" value="ECTOINE DIOXYGENASE"/>
    <property type="match status" value="1"/>
</dbReference>
<dbReference type="RefSeq" id="WP_379188528.1">
    <property type="nucleotide sequence ID" value="NZ_JBHSOW010000043.1"/>
</dbReference>
<dbReference type="SUPFAM" id="SSF51197">
    <property type="entry name" value="Clavaminate synthase-like"/>
    <property type="match status" value="1"/>
</dbReference>
<comment type="caution">
    <text evidence="1">The sequence shown here is derived from an EMBL/GenBank/DDBJ whole genome shotgun (WGS) entry which is preliminary data.</text>
</comment>
<keyword evidence="2" id="KW-1185">Reference proteome</keyword>
<dbReference type="PANTHER" id="PTHR20883">
    <property type="entry name" value="PHYTANOYL-COA DIOXYGENASE DOMAIN CONTAINING 1"/>
    <property type="match status" value="1"/>
</dbReference>
<accession>A0ABW0VVQ9</accession>
<protein>
    <submittedName>
        <fullName evidence="1">Phytanoyl-CoA dioxygenase family protein</fullName>
    </submittedName>
</protein>
<dbReference type="Proteomes" id="UP001596047">
    <property type="component" value="Unassembled WGS sequence"/>
</dbReference>
<dbReference type="Gene3D" id="2.60.120.620">
    <property type="entry name" value="q2cbj1_9rhob like domain"/>
    <property type="match status" value="1"/>
</dbReference>
<sequence length="268" mass="30629">MNLHGLTIEQKLLWERDGYLVLEDFLDTGEVDYYNERLDHAFKLWETKGGYNPSSGQLSNVQQVCGVIEYDDALFHLMEHARMMSILRDILGDSFVMIDNDGLIKPPQKEAHTNWHRDTGSQLFMNEKKVPFMAKVFYFLSDVNDNGGCLAFLPGSVHMTNEQLPRVQKQEDMPGHVRMSVKAGTAVIFNGYTYHSALNNYSDETRRSLIYNYAPSFLRTWPGYEPSEDLKSKADTRLLQMLLGMLPWTDDPKAFDVPAAVPTEAGKY</sequence>
<dbReference type="EMBL" id="JBHSOW010000043">
    <property type="protein sequence ID" value="MFC5649977.1"/>
    <property type="molecule type" value="Genomic_DNA"/>
</dbReference>
<dbReference type="Pfam" id="PF05721">
    <property type="entry name" value="PhyH"/>
    <property type="match status" value="1"/>
</dbReference>
<keyword evidence="1" id="KW-0560">Oxidoreductase</keyword>
<gene>
    <name evidence="1" type="ORF">ACFPYJ_12775</name>
</gene>
<reference evidence="2" key="1">
    <citation type="journal article" date="2019" name="Int. J. Syst. Evol. Microbiol.">
        <title>The Global Catalogue of Microorganisms (GCM) 10K type strain sequencing project: providing services to taxonomists for standard genome sequencing and annotation.</title>
        <authorList>
            <consortium name="The Broad Institute Genomics Platform"/>
            <consortium name="The Broad Institute Genome Sequencing Center for Infectious Disease"/>
            <person name="Wu L."/>
            <person name="Ma J."/>
        </authorList>
    </citation>
    <scope>NUCLEOTIDE SEQUENCE [LARGE SCALE GENOMIC DNA]</scope>
    <source>
        <strain evidence="2">CGMCC 1.3240</strain>
    </source>
</reference>
<organism evidence="1 2">
    <name type="scientific">Paenibacillus solisilvae</name>
    <dbReference type="NCBI Taxonomy" id="2486751"/>
    <lineage>
        <taxon>Bacteria</taxon>
        <taxon>Bacillati</taxon>
        <taxon>Bacillota</taxon>
        <taxon>Bacilli</taxon>
        <taxon>Bacillales</taxon>
        <taxon>Paenibacillaceae</taxon>
        <taxon>Paenibacillus</taxon>
    </lineage>
</organism>
<proteinExistence type="predicted"/>
<keyword evidence="1" id="KW-0223">Dioxygenase</keyword>
<dbReference type="InterPro" id="IPR008775">
    <property type="entry name" value="Phytyl_CoA_dOase-like"/>
</dbReference>
<dbReference type="GO" id="GO:0051213">
    <property type="term" value="F:dioxygenase activity"/>
    <property type="evidence" value="ECO:0007669"/>
    <property type="project" value="UniProtKB-KW"/>
</dbReference>
<name>A0ABW0VVQ9_9BACL</name>
<evidence type="ECO:0000313" key="2">
    <source>
        <dbReference type="Proteomes" id="UP001596047"/>
    </source>
</evidence>
<evidence type="ECO:0000313" key="1">
    <source>
        <dbReference type="EMBL" id="MFC5649977.1"/>
    </source>
</evidence>